<dbReference type="Proteomes" id="UP000013243">
    <property type="component" value="Chromosome"/>
</dbReference>
<keyword evidence="3" id="KW-0597">Phosphoprotein</keyword>
<gene>
    <name evidence="8" type="ORF">K529_000630</name>
</gene>
<dbReference type="EC" id="2.7.13.3" evidence="2"/>
<dbReference type="InterPro" id="IPR005467">
    <property type="entry name" value="His_kinase_dom"/>
</dbReference>
<evidence type="ECO:0000256" key="3">
    <source>
        <dbReference type="PROSITE-ProRule" id="PRU00169"/>
    </source>
</evidence>
<dbReference type="InterPro" id="IPR004358">
    <property type="entry name" value="Sig_transdc_His_kin-like_C"/>
</dbReference>
<dbReference type="Gene3D" id="3.30.450.20">
    <property type="entry name" value="PAS domain"/>
    <property type="match status" value="2"/>
</dbReference>
<feature type="coiled-coil region" evidence="4">
    <location>
        <begin position="137"/>
        <end position="178"/>
    </location>
</feature>
<evidence type="ECO:0000259" key="7">
    <source>
        <dbReference type="PROSITE" id="PS50112"/>
    </source>
</evidence>
<dbReference type="Gene3D" id="3.40.50.2300">
    <property type="match status" value="1"/>
</dbReference>
<proteinExistence type="predicted"/>
<evidence type="ECO:0000256" key="2">
    <source>
        <dbReference type="ARBA" id="ARBA00012438"/>
    </source>
</evidence>
<keyword evidence="4" id="KW-0175">Coiled coil</keyword>
<dbReference type="PANTHER" id="PTHR43065">
    <property type="entry name" value="SENSOR HISTIDINE KINASE"/>
    <property type="match status" value="1"/>
</dbReference>
<sequence length="634" mass="68930">MKQTTAQRMAMIDAGLNLIAQAMSIYDSDLRLAACNHRFQEMFSLPPELIKVGATFRDTIRFIAEQGDYGPIDDIESFVQLRVDQARAFVPHYVERQRANGHVISIEGAPLPQGGWVTVYTDITRTKRVEELLRARSEELSDQVMSYTEELSATNRKLAATITTLEETKRQLTQTEARTRLTTEMMPAHIAHVDPEGYYTFTNGRLNKVFPGRPSDILGEHIADALGPAAYGRIAPHLDAAYQGESPVFEFTEDHDSRRLRVAFTPDNEGGVFILSMDVTEETQTRVALQQARKREIAAQMTSGLAHDFSNLLTIILGMQTRLARISLPEGAGELVEATLSAARRGGRLLDRMAEMTSHRGLRPQATDLHALLEEMKILATPSLPQGIGLSVLDNTGEGRFLLDPGRLQDALLNLILNARDACGTSGQITVAAHLVGQTWIEFSVSDTGPGFSTQALENALNPFFTTKGQEGSGLGLSMVYDMVKSAGGDIRISNTVSGAMVTLRLPHRPAPMAAGGIALLVEDSDALRATYRQVLMDLGYSVIEATSVDEAVALLADVEGIALILSDIKLEGEATGVDLCARLGPDAPPVVLMTSLPHTDPLYRAALASAPLLPKPFESSHLMALLQQKADHA</sequence>
<dbReference type="Gene3D" id="1.10.287.130">
    <property type="match status" value="1"/>
</dbReference>
<reference evidence="8 9" key="1">
    <citation type="journal article" date="2016" name="ISME J.">
        <title>Global occurrence and heterogeneity of the Roseobacter-clade species Ruegeria mobilis.</title>
        <authorList>
            <person name="Sonnenschein E."/>
            <person name="Gram L."/>
        </authorList>
    </citation>
    <scope>NUCLEOTIDE SEQUENCE [LARGE SCALE GENOMIC DNA]</scope>
    <source>
        <strain evidence="8 9">F1926</strain>
    </source>
</reference>
<dbReference type="AlphaFoldDB" id="A0A1B0ZY57"/>
<dbReference type="SUPFAM" id="SSF55874">
    <property type="entry name" value="ATPase domain of HSP90 chaperone/DNA topoisomerase II/histidine kinase"/>
    <property type="match status" value="1"/>
</dbReference>
<dbReference type="PRINTS" id="PR00344">
    <property type="entry name" value="BCTRLSENSOR"/>
</dbReference>
<evidence type="ECO:0000256" key="4">
    <source>
        <dbReference type="SAM" id="Coils"/>
    </source>
</evidence>
<dbReference type="InterPro" id="IPR035965">
    <property type="entry name" value="PAS-like_dom_sf"/>
</dbReference>
<dbReference type="InterPro" id="IPR003594">
    <property type="entry name" value="HATPase_dom"/>
</dbReference>
<dbReference type="RefSeq" id="WP_005645555.1">
    <property type="nucleotide sequence ID" value="NZ_CP015230.1"/>
</dbReference>
<feature type="modified residue" description="4-aspartylphosphate" evidence="3">
    <location>
        <position position="568"/>
    </location>
</feature>
<feature type="domain" description="PAS" evidence="7">
    <location>
        <begin position="175"/>
        <end position="245"/>
    </location>
</feature>
<feature type="domain" description="Response regulatory" evidence="6">
    <location>
        <begin position="518"/>
        <end position="631"/>
    </location>
</feature>
<evidence type="ECO:0000259" key="5">
    <source>
        <dbReference type="PROSITE" id="PS50109"/>
    </source>
</evidence>
<comment type="catalytic activity">
    <reaction evidence="1">
        <text>ATP + protein L-histidine = ADP + protein N-phospho-L-histidine.</text>
        <dbReference type="EC" id="2.7.13.3"/>
    </reaction>
</comment>
<evidence type="ECO:0000313" key="9">
    <source>
        <dbReference type="Proteomes" id="UP000013243"/>
    </source>
</evidence>
<name>A0A1B0ZY57_9RHOB</name>
<dbReference type="SMART" id="SM00448">
    <property type="entry name" value="REC"/>
    <property type="match status" value="1"/>
</dbReference>
<keyword evidence="8" id="KW-0418">Kinase</keyword>
<dbReference type="SUPFAM" id="SSF52172">
    <property type="entry name" value="CheY-like"/>
    <property type="match status" value="1"/>
</dbReference>
<dbReference type="Pfam" id="PF12860">
    <property type="entry name" value="PAS_7"/>
    <property type="match status" value="1"/>
</dbReference>
<protein>
    <recommendedName>
        <fullName evidence="2">histidine kinase</fullName>
        <ecNumber evidence="2">2.7.13.3</ecNumber>
    </recommendedName>
</protein>
<dbReference type="SUPFAM" id="SSF55785">
    <property type="entry name" value="PYP-like sensor domain (PAS domain)"/>
    <property type="match status" value="2"/>
</dbReference>
<dbReference type="InterPro" id="IPR011006">
    <property type="entry name" value="CheY-like_superfamily"/>
</dbReference>
<accession>A0A1B0ZY57</accession>
<organism evidence="8 9">
    <name type="scientific">Tritonibacter mobilis F1926</name>
    <dbReference type="NCBI Taxonomy" id="1265309"/>
    <lineage>
        <taxon>Bacteria</taxon>
        <taxon>Pseudomonadati</taxon>
        <taxon>Pseudomonadota</taxon>
        <taxon>Alphaproteobacteria</taxon>
        <taxon>Rhodobacterales</taxon>
        <taxon>Paracoccaceae</taxon>
        <taxon>Tritonibacter</taxon>
    </lineage>
</organism>
<keyword evidence="8" id="KW-0808">Transferase</keyword>
<dbReference type="PANTHER" id="PTHR43065:SF42">
    <property type="entry name" value="TWO-COMPONENT SENSOR PPRA"/>
    <property type="match status" value="1"/>
</dbReference>
<dbReference type="InterPro" id="IPR036890">
    <property type="entry name" value="HATPase_C_sf"/>
</dbReference>
<dbReference type="InterPro" id="IPR000014">
    <property type="entry name" value="PAS"/>
</dbReference>
<dbReference type="PROSITE" id="PS50109">
    <property type="entry name" value="HIS_KIN"/>
    <property type="match status" value="1"/>
</dbReference>
<feature type="domain" description="Histidine kinase" evidence="5">
    <location>
        <begin position="304"/>
        <end position="510"/>
    </location>
</feature>
<dbReference type="InterPro" id="IPR001789">
    <property type="entry name" value="Sig_transdc_resp-reg_receiver"/>
</dbReference>
<dbReference type="PROSITE" id="PS50110">
    <property type="entry name" value="RESPONSE_REGULATORY"/>
    <property type="match status" value="1"/>
</dbReference>
<dbReference type="Pfam" id="PF00072">
    <property type="entry name" value="Response_reg"/>
    <property type="match status" value="1"/>
</dbReference>
<dbReference type="GO" id="GO:0000160">
    <property type="term" value="P:phosphorelay signal transduction system"/>
    <property type="evidence" value="ECO:0007669"/>
    <property type="project" value="InterPro"/>
</dbReference>
<dbReference type="GO" id="GO:0004673">
    <property type="term" value="F:protein histidine kinase activity"/>
    <property type="evidence" value="ECO:0007669"/>
    <property type="project" value="UniProtKB-EC"/>
</dbReference>
<dbReference type="OrthoDB" id="9796100at2"/>
<dbReference type="SMART" id="SM00387">
    <property type="entry name" value="HATPase_c"/>
    <property type="match status" value="1"/>
</dbReference>
<dbReference type="EMBL" id="CP015230">
    <property type="protein sequence ID" value="ANP39263.1"/>
    <property type="molecule type" value="Genomic_DNA"/>
</dbReference>
<dbReference type="Pfam" id="PF08448">
    <property type="entry name" value="PAS_4"/>
    <property type="match status" value="1"/>
</dbReference>
<evidence type="ECO:0000313" key="8">
    <source>
        <dbReference type="EMBL" id="ANP39263.1"/>
    </source>
</evidence>
<dbReference type="Pfam" id="PF02518">
    <property type="entry name" value="HATPase_c"/>
    <property type="match status" value="1"/>
</dbReference>
<dbReference type="GeneID" id="28248292"/>
<dbReference type="InterPro" id="IPR013656">
    <property type="entry name" value="PAS_4"/>
</dbReference>
<dbReference type="KEGG" id="rmb:K529_000630"/>
<evidence type="ECO:0000259" key="6">
    <source>
        <dbReference type="PROSITE" id="PS50110"/>
    </source>
</evidence>
<dbReference type="STRING" id="1265309.K529_000630"/>
<dbReference type="Gene3D" id="3.30.565.10">
    <property type="entry name" value="Histidine kinase-like ATPase, C-terminal domain"/>
    <property type="match status" value="1"/>
</dbReference>
<dbReference type="PROSITE" id="PS50112">
    <property type="entry name" value="PAS"/>
    <property type="match status" value="1"/>
</dbReference>
<evidence type="ECO:0000256" key="1">
    <source>
        <dbReference type="ARBA" id="ARBA00000085"/>
    </source>
</evidence>